<evidence type="ECO:0000313" key="3">
    <source>
        <dbReference type="Proteomes" id="UP001419268"/>
    </source>
</evidence>
<feature type="domain" description="KIB1-4 beta-propeller" evidence="1">
    <location>
        <begin position="32"/>
        <end position="122"/>
    </location>
</feature>
<dbReference type="EMBL" id="JBBNAG010000010">
    <property type="protein sequence ID" value="KAK9100270.1"/>
    <property type="molecule type" value="Genomic_DNA"/>
</dbReference>
<name>A0AAP0EV60_9MAGN</name>
<dbReference type="Proteomes" id="UP001419268">
    <property type="component" value="Unassembled WGS sequence"/>
</dbReference>
<dbReference type="Pfam" id="PF03478">
    <property type="entry name" value="Beta-prop_KIB1-4"/>
    <property type="match status" value="1"/>
</dbReference>
<sequence length="151" mass="17228">MLNVPHDQDHHYCCPIKAIKLIDPVNITSREKPAVNASVYMYYLVEVEGKLGLVIWFSTSDACSGSHFKVFKLDFSKKKWEVARRRDLKGFSLFLSYTYDNVAARVQGRNDIYFKYCEVAEDELYNHKKAHGIEHCGGGGGGNDPQQEKAY</sequence>
<evidence type="ECO:0000259" key="1">
    <source>
        <dbReference type="Pfam" id="PF03478"/>
    </source>
</evidence>
<accession>A0AAP0EV60</accession>
<reference evidence="2 3" key="1">
    <citation type="submission" date="2024-01" db="EMBL/GenBank/DDBJ databases">
        <title>Genome assemblies of Stephania.</title>
        <authorList>
            <person name="Yang L."/>
        </authorList>
    </citation>
    <scope>NUCLEOTIDE SEQUENCE [LARGE SCALE GENOMIC DNA]</scope>
    <source>
        <strain evidence="2">JXDWG</strain>
        <tissue evidence="2">Leaf</tissue>
    </source>
</reference>
<protein>
    <recommendedName>
        <fullName evidence="1">KIB1-4 beta-propeller domain-containing protein</fullName>
    </recommendedName>
</protein>
<dbReference type="AlphaFoldDB" id="A0AAP0EV60"/>
<comment type="caution">
    <text evidence="2">The sequence shown here is derived from an EMBL/GenBank/DDBJ whole genome shotgun (WGS) entry which is preliminary data.</text>
</comment>
<proteinExistence type="predicted"/>
<dbReference type="InterPro" id="IPR005174">
    <property type="entry name" value="KIB1-4_b-propeller"/>
</dbReference>
<organism evidence="2 3">
    <name type="scientific">Stephania cephalantha</name>
    <dbReference type="NCBI Taxonomy" id="152367"/>
    <lineage>
        <taxon>Eukaryota</taxon>
        <taxon>Viridiplantae</taxon>
        <taxon>Streptophyta</taxon>
        <taxon>Embryophyta</taxon>
        <taxon>Tracheophyta</taxon>
        <taxon>Spermatophyta</taxon>
        <taxon>Magnoliopsida</taxon>
        <taxon>Ranunculales</taxon>
        <taxon>Menispermaceae</taxon>
        <taxon>Menispermoideae</taxon>
        <taxon>Cissampelideae</taxon>
        <taxon>Stephania</taxon>
    </lineage>
</organism>
<keyword evidence="3" id="KW-1185">Reference proteome</keyword>
<gene>
    <name evidence="2" type="ORF">Scep_023700</name>
</gene>
<evidence type="ECO:0000313" key="2">
    <source>
        <dbReference type="EMBL" id="KAK9100270.1"/>
    </source>
</evidence>